<reference evidence="1 2" key="1">
    <citation type="submission" date="2024-06" db="EMBL/GenBank/DDBJ databases">
        <title>Sorghum-associated microbial communities from plants grown in Nebraska, USA.</title>
        <authorList>
            <person name="Schachtman D."/>
        </authorList>
    </citation>
    <scope>NUCLEOTIDE SEQUENCE [LARGE SCALE GENOMIC DNA]</scope>
    <source>
        <strain evidence="1 2">1757</strain>
    </source>
</reference>
<name>A0ABV2Q1F3_9GAMM</name>
<accession>A0ABV2Q1F3</accession>
<dbReference type="RefSeq" id="WP_354553174.1">
    <property type="nucleotide sequence ID" value="NZ_JBEPSD010000005.1"/>
</dbReference>
<dbReference type="Proteomes" id="UP001549251">
    <property type="component" value="Unassembled WGS sequence"/>
</dbReference>
<protein>
    <submittedName>
        <fullName evidence="1">Uncharacterized protein</fullName>
    </submittedName>
</protein>
<dbReference type="EMBL" id="JBEPSD010000005">
    <property type="protein sequence ID" value="MET4571126.1"/>
    <property type="molecule type" value="Genomic_DNA"/>
</dbReference>
<keyword evidence="2" id="KW-1185">Reference proteome</keyword>
<evidence type="ECO:0000313" key="2">
    <source>
        <dbReference type="Proteomes" id="UP001549251"/>
    </source>
</evidence>
<organism evidence="1 2">
    <name type="scientific">Rhodanobacter soli</name>
    <dbReference type="NCBI Taxonomy" id="590609"/>
    <lineage>
        <taxon>Bacteria</taxon>
        <taxon>Pseudomonadati</taxon>
        <taxon>Pseudomonadota</taxon>
        <taxon>Gammaproteobacteria</taxon>
        <taxon>Lysobacterales</taxon>
        <taxon>Rhodanobacteraceae</taxon>
        <taxon>Rhodanobacter</taxon>
    </lineage>
</organism>
<comment type="caution">
    <text evidence="1">The sequence shown here is derived from an EMBL/GenBank/DDBJ whole genome shotgun (WGS) entry which is preliminary data.</text>
</comment>
<sequence>MASFELEYTPKTDLIYGIGVWISCYVIHYQNPKKRPDGWLSDTDFQEAHRLKEEGFFAINTYNVSLNNAQVRKEQGKVSDYMKAIDASLRSSPGNALKLADRPAPGDIAKLRKSNINLDPSDVRGVREAAYDMAVRRSSKFGIEYVAKNLDGKIHYILDGIDIGKVITKDTVTNKGGYTKTPICSSELRFLFRNWQAYKGNVQFWKNYDHCSPPWYDSRTDELWAAYALARILKGYARRMKLRSEHWEVLVPLLEKIDRGGLSHKDVEGLWRVASADKGPLSVKLNAGCKPTLTATQFVDLFHSLPVDLVNAVTDEVDAV</sequence>
<gene>
    <name evidence="1" type="ORF">ABIE04_003509</name>
</gene>
<evidence type="ECO:0000313" key="1">
    <source>
        <dbReference type="EMBL" id="MET4571126.1"/>
    </source>
</evidence>
<proteinExistence type="predicted"/>